<dbReference type="RefSeq" id="WP_072598813.1">
    <property type="nucleotide sequence ID" value="NZ_CP018221.1"/>
</dbReference>
<sequence>MESLPVFLSLKGRPVILLGEGAAAAAKARLLDRAGARIIRDEMADAAIAIVAIEDDAAATAAAGRLKARGILVNAMDRPALCDFTLPAIVDRSPVIIAIATGGASASLAKALRQWLEAMLPASLGGLAEALKTARAKVKARFADAGERRAFLDGLLMRGGPLDPLARHADADETIKTALGGGVEAGGLEHVALTSTDPDELTLRAARLLAGADRVYHLPDVPPAILDRARADAERIAASAPPSDVPPGRSVFIGWSGA</sequence>
<dbReference type="Pfam" id="PF13241">
    <property type="entry name" value="NAD_binding_7"/>
    <property type="match status" value="1"/>
</dbReference>
<feature type="domain" description="Sirohaem synthase dimerisation" evidence="7">
    <location>
        <begin position="123"/>
        <end position="174"/>
    </location>
</feature>
<dbReference type="NCBIfam" id="TIGR01470">
    <property type="entry name" value="cysG_Nterm"/>
    <property type="match status" value="1"/>
</dbReference>
<dbReference type="GO" id="GO:0004325">
    <property type="term" value="F:ferrochelatase activity"/>
    <property type="evidence" value="ECO:0007669"/>
    <property type="project" value="InterPro"/>
</dbReference>
<dbReference type="GO" id="GO:0019354">
    <property type="term" value="P:siroheme biosynthetic process"/>
    <property type="evidence" value="ECO:0007669"/>
    <property type="project" value="UniProtKB-UniPathway"/>
</dbReference>
<dbReference type="SUPFAM" id="SSF51735">
    <property type="entry name" value="NAD(P)-binding Rossmann-fold domains"/>
    <property type="match status" value="1"/>
</dbReference>
<proteinExistence type="predicted"/>
<dbReference type="STRING" id="1921510.BSL82_14485"/>
<reference evidence="9" key="1">
    <citation type="submission" date="2016-11" db="EMBL/GenBank/DDBJ databases">
        <title>Complete Genome Sequence of alachlor-degrading Sphingomonas sp. strain JJ-A5.</title>
        <authorList>
            <person name="Lee H."/>
            <person name="Ka J.-O."/>
        </authorList>
    </citation>
    <scope>NUCLEOTIDE SEQUENCE [LARGE SCALE GENOMIC DNA]</scope>
    <source>
        <strain evidence="9">JJ-A5</strain>
    </source>
</reference>
<dbReference type="InterPro" id="IPR019478">
    <property type="entry name" value="Sirohaem_synthase_dimer_dom"/>
</dbReference>
<dbReference type="PANTHER" id="PTHR35330">
    <property type="entry name" value="SIROHEME BIOSYNTHESIS PROTEIN MET8"/>
    <property type="match status" value="1"/>
</dbReference>
<keyword evidence="5" id="KW-0627">Porphyrin biosynthesis</keyword>
<dbReference type="KEGG" id="sphj:BSL82_14485"/>
<dbReference type="Proteomes" id="UP000182063">
    <property type="component" value="Chromosome"/>
</dbReference>
<comment type="pathway">
    <text evidence="1">Porphyrin-containing compound metabolism; siroheme biosynthesis; sirohydrochlorin from precorrin-2: step 1/1.</text>
</comment>
<evidence type="ECO:0000259" key="7">
    <source>
        <dbReference type="Pfam" id="PF10414"/>
    </source>
</evidence>
<evidence type="ECO:0000256" key="2">
    <source>
        <dbReference type="ARBA" id="ARBA00012400"/>
    </source>
</evidence>
<dbReference type="SUPFAM" id="SSF75615">
    <property type="entry name" value="Siroheme synthase middle domains-like"/>
    <property type="match status" value="1"/>
</dbReference>
<dbReference type="GO" id="GO:0043115">
    <property type="term" value="F:precorrin-2 dehydrogenase activity"/>
    <property type="evidence" value="ECO:0007669"/>
    <property type="project" value="UniProtKB-EC"/>
</dbReference>
<dbReference type="SUPFAM" id="SSF53790">
    <property type="entry name" value="Tetrapyrrole methylase"/>
    <property type="match status" value="1"/>
</dbReference>
<name>A0A1L3ZZY8_9SPHN</name>
<evidence type="ECO:0000256" key="1">
    <source>
        <dbReference type="ARBA" id="ARBA00005010"/>
    </source>
</evidence>
<dbReference type="OrthoDB" id="9815856at2"/>
<dbReference type="InterPro" id="IPR028161">
    <property type="entry name" value="Met8-like"/>
</dbReference>
<dbReference type="GO" id="GO:0008168">
    <property type="term" value="F:methyltransferase activity"/>
    <property type="evidence" value="ECO:0007669"/>
    <property type="project" value="InterPro"/>
</dbReference>
<dbReference type="EMBL" id="CP018221">
    <property type="protein sequence ID" value="API61182.1"/>
    <property type="molecule type" value="Genomic_DNA"/>
</dbReference>
<organism evidence="8 9">
    <name type="scientific">Tardibacter chloracetimidivorans</name>
    <dbReference type="NCBI Taxonomy" id="1921510"/>
    <lineage>
        <taxon>Bacteria</taxon>
        <taxon>Pseudomonadati</taxon>
        <taxon>Pseudomonadota</taxon>
        <taxon>Alphaproteobacteria</taxon>
        <taxon>Sphingomonadales</taxon>
        <taxon>Sphingomonadaceae</taxon>
        <taxon>Tardibacter</taxon>
    </lineage>
</organism>
<dbReference type="EC" id="1.3.1.76" evidence="2"/>
<keyword evidence="4" id="KW-0520">NAD</keyword>
<dbReference type="PANTHER" id="PTHR35330:SF1">
    <property type="entry name" value="SIROHEME BIOSYNTHESIS PROTEIN MET8"/>
    <property type="match status" value="1"/>
</dbReference>
<keyword evidence="3" id="KW-0560">Oxidoreductase</keyword>
<dbReference type="Gene3D" id="3.40.50.720">
    <property type="entry name" value="NAD(P)-binding Rossmann-like Domain"/>
    <property type="match status" value="2"/>
</dbReference>
<evidence type="ECO:0000256" key="3">
    <source>
        <dbReference type="ARBA" id="ARBA00023002"/>
    </source>
</evidence>
<gene>
    <name evidence="8" type="ORF">BSL82_14485</name>
</gene>
<dbReference type="Pfam" id="PF10414">
    <property type="entry name" value="CysG_dimeriser"/>
    <property type="match status" value="1"/>
</dbReference>
<comment type="catalytic activity">
    <reaction evidence="6">
        <text>precorrin-2 + NAD(+) = sirohydrochlorin + NADH + 2 H(+)</text>
        <dbReference type="Rhea" id="RHEA:15613"/>
        <dbReference type="ChEBI" id="CHEBI:15378"/>
        <dbReference type="ChEBI" id="CHEBI:57540"/>
        <dbReference type="ChEBI" id="CHEBI:57945"/>
        <dbReference type="ChEBI" id="CHEBI:58351"/>
        <dbReference type="ChEBI" id="CHEBI:58827"/>
        <dbReference type="EC" id="1.3.1.76"/>
    </reaction>
</comment>
<dbReference type="AlphaFoldDB" id="A0A1L3ZZY8"/>
<evidence type="ECO:0000313" key="8">
    <source>
        <dbReference type="EMBL" id="API61182.1"/>
    </source>
</evidence>
<dbReference type="Gene3D" id="3.30.160.110">
    <property type="entry name" value="Siroheme synthase, domain 2"/>
    <property type="match status" value="1"/>
</dbReference>
<dbReference type="InterPro" id="IPR014777">
    <property type="entry name" value="4pyrrole_Mease_sub1"/>
</dbReference>
<dbReference type="UniPathway" id="UPA00262">
    <property type="reaction ID" value="UER00222"/>
</dbReference>
<evidence type="ECO:0000256" key="5">
    <source>
        <dbReference type="ARBA" id="ARBA00023244"/>
    </source>
</evidence>
<dbReference type="Gene3D" id="3.40.1010.10">
    <property type="entry name" value="Cobalt-precorrin-4 Transmethylase, Domain 1"/>
    <property type="match status" value="1"/>
</dbReference>
<evidence type="ECO:0000256" key="6">
    <source>
        <dbReference type="ARBA" id="ARBA00047561"/>
    </source>
</evidence>
<dbReference type="InterPro" id="IPR036291">
    <property type="entry name" value="NAD(P)-bd_dom_sf"/>
</dbReference>
<evidence type="ECO:0000256" key="4">
    <source>
        <dbReference type="ARBA" id="ARBA00023027"/>
    </source>
</evidence>
<dbReference type="InterPro" id="IPR006367">
    <property type="entry name" value="Sirohaem_synthase_N"/>
</dbReference>
<accession>A0A1L3ZZY8</accession>
<evidence type="ECO:0000313" key="9">
    <source>
        <dbReference type="Proteomes" id="UP000182063"/>
    </source>
</evidence>
<dbReference type="InterPro" id="IPR035996">
    <property type="entry name" value="4pyrrol_Methylase_sf"/>
</dbReference>
<protein>
    <recommendedName>
        <fullName evidence="2">precorrin-2 dehydrogenase</fullName>
        <ecNumber evidence="2">1.3.1.76</ecNumber>
    </recommendedName>
</protein>
<keyword evidence="9" id="KW-1185">Reference proteome</keyword>